<evidence type="ECO:0000313" key="2">
    <source>
        <dbReference type="Proteomes" id="UP001239111"/>
    </source>
</evidence>
<protein>
    <submittedName>
        <fullName evidence="1">Uncharacterized protein</fullName>
    </submittedName>
</protein>
<organism evidence="1 2">
    <name type="scientific">Eretmocerus hayati</name>
    <dbReference type="NCBI Taxonomy" id="131215"/>
    <lineage>
        <taxon>Eukaryota</taxon>
        <taxon>Metazoa</taxon>
        <taxon>Ecdysozoa</taxon>
        <taxon>Arthropoda</taxon>
        <taxon>Hexapoda</taxon>
        <taxon>Insecta</taxon>
        <taxon>Pterygota</taxon>
        <taxon>Neoptera</taxon>
        <taxon>Endopterygota</taxon>
        <taxon>Hymenoptera</taxon>
        <taxon>Apocrita</taxon>
        <taxon>Proctotrupomorpha</taxon>
        <taxon>Chalcidoidea</taxon>
        <taxon>Aphelinidae</taxon>
        <taxon>Aphelininae</taxon>
        <taxon>Eretmocerus</taxon>
    </lineage>
</organism>
<proteinExistence type="predicted"/>
<evidence type="ECO:0000313" key="1">
    <source>
        <dbReference type="EMBL" id="KAJ8683529.1"/>
    </source>
</evidence>
<keyword evidence="2" id="KW-1185">Reference proteome</keyword>
<gene>
    <name evidence="1" type="ORF">QAD02_019321</name>
</gene>
<reference evidence="1" key="1">
    <citation type="submission" date="2023-04" db="EMBL/GenBank/DDBJ databases">
        <title>A chromosome-level genome assembly of the parasitoid wasp Eretmocerus hayati.</title>
        <authorList>
            <person name="Zhong Y."/>
            <person name="Liu S."/>
            <person name="Liu Y."/>
        </authorList>
    </citation>
    <scope>NUCLEOTIDE SEQUENCE</scope>
    <source>
        <strain evidence="1">ZJU_SS_LIU_2023</strain>
    </source>
</reference>
<name>A0ACC2PIX0_9HYME</name>
<sequence length="629" mass="70086">MSMAIANPEAESSQSSSPAMSQYQDSCEESLRKLLERELRLFDLIDPRDLRSYAWYHGSTLPGGRKGAELEIPNDGDFLVRDCTSQPGNYVLSVRHKGQALHFVINKLVLQPNTVYERVQYQFEEEAFDTVADLITFYVGSKRPVTQTSGARIINPRQRKVPLSSGSAAFLGTSTSVGSSTSSLSTRSPPHVPRKKERSHSLTTNQHYSSPPPPQLSAANEESHYQTPRNNSAVQLGAYDTPPPKPPRVPRHLKPVAPPSGYPQTVQPAMRGIIIRSYHQAKALGLGDLDIRQWQELEKRIMETTPNYEIPTTLDYENFNTLLLPTVEHKPLDATALRGVTGMLFDTAPRVLASHLTKIDVDMLLKVYVEDPPGGRDGRCGLELLVLPYARQTRLDVIERTEGLKLLVATTVLTCGTPLERAMTISRWIQVAIDAKTALGNLFGFSAIMLGLSLSQIQKLDQTWHILRQKYTDDAFTFEAKLRPTLRAMNECTDPQAPNTTVPHILPIALLNERTHDDVLGNSPPSALVQAVLLPWENSAPDNGLSIMWAHLEAARKMTENLALFRRNAEIALEGCRNDELLSDAFRTEFHVRFLWGSRGALVTANERHAKFAQVLDAMYDRCAPTEQA</sequence>
<comment type="caution">
    <text evidence="1">The sequence shown here is derived from an EMBL/GenBank/DDBJ whole genome shotgun (WGS) entry which is preliminary data.</text>
</comment>
<accession>A0ACC2PIX0</accession>
<dbReference type="Proteomes" id="UP001239111">
    <property type="component" value="Chromosome 1"/>
</dbReference>
<dbReference type="EMBL" id="CM056741">
    <property type="protein sequence ID" value="KAJ8683529.1"/>
    <property type="molecule type" value="Genomic_DNA"/>
</dbReference>